<dbReference type="EnsemblPlants" id="EMT17828">
    <property type="protein sequence ID" value="EMT17828"/>
    <property type="gene ID" value="F775_23786"/>
</dbReference>
<accession>R7W8U1</accession>
<dbReference type="InterPro" id="IPR036163">
    <property type="entry name" value="HMA_dom_sf"/>
</dbReference>
<reference evidence="3" key="1">
    <citation type="submission" date="2015-06" db="UniProtKB">
        <authorList>
            <consortium name="EnsemblPlants"/>
        </authorList>
    </citation>
    <scope>IDENTIFICATION</scope>
</reference>
<dbReference type="InterPro" id="IPR006121">
    <property type="entry name" value="HMA_dom"/>
</dbReference>
<name>R7W8U1_AEGTA</name>
<dbReference type="SUPFAM" id="SSF55008">
    <property type="entry name" value="HMA, heavy metal-associated domain"/>
    <property type="match status" value="1"/>
</dbReference>
<dbReference type="Pfam" id="PF00403">
    <property type="entry name" value="HMA"/>
    <property type="match status" value="1"/>
</dbReference>
<dbReference type="PROSITE" id="PS50846">
    <property type="entry name" value="HMA_2"/>
    <property type="match status" value="1"/>
</dbReference>
<organism evidence="3">
    <name type="scientific">Aegilops tauschii</name>
    <name type="common">Tausch's goatgrass</name>
    <name type="synonym">Aegilops squarrosa</name>
    <dbReference type="NCBI Taxonomy" id="37682"/>
    <lineage>
        <taxon>Eukaryota</taxon>
        <taxon>Viridiplantae</taxon>
        <taxon>Streptophyta</taxon>
        <taxon>Embryophyta</taxon>
        <taxon>Tracheophyta</taxon>
        <taxon>Spermatophyta</taxon>
        <taxon>Magnoliopsida</taxon>
        <taxon>Liliopsida</taxon>
        <taxon>Poales</taxon>
        <taxon>Poaceae</taxon>
        <taxon>BOP clade</taxon>
        <taxon>Pooideae</taxon>
        <taxon>Triticodae</taxon>
        <taxon>Triticeae</taxon>
        <taxon>Triticinae</taxon>
        <taxon>Aegilops</taxon>
    </lineage>
</organism>
<sequence>MGLKKALRWMPRSSASPRLEEDEDNNERNGLLRSHRDQNRVVPVTDLHVDEQPKAGAHVEPKTVALKVSMHCHGCARKVEKQISKLHGVVSIRIELGMKTVTVVGNVTPMQVLETVSKWERGDSYVDYGDACNDFVNLKMMCRLYFSKVLIGGISNIDPRIARICLDRVVRMHLTSNTVPHRSVDRSGGSFSHKLEAKQGALWASGPLPCMHQKLGRDVDPNHDSK</sequence>
<dbReference type="InterPro" id="IPR044526">
    <property type="entry name" value="NAKR1-3"/>
</dbReference>
<dbReference type="CDD" id="cd00371">
    <property type="entry name" value="HMA"/>
    <property type="match status" value="1"/>
</dbReference>
<proteinExistence type="predicted"/>
<dbReference type="PANTHER" id="PTHR46119">
    <property type="entry name" value="OS08G0405700 PROTEIN"/>
    <property type="match status" value="1"/>
</dbReference>
<dbReference type="GO" id="GO:0046872">
    <property type="term" value="F:metal ion binding"/>
    <property type="evidence" value="ECO:0007669"/>
    <property type="project" value="InterPro"/>
</dbReference>
<dbReference type="AlphaFoldDB" id="R7W8U1"/>
<evidence type="ECO:0000259" key="2">
    <source>
        <dbReference type="PROSITE" id="PS50846"/>
    </source>
</evidence>
<feature type="domain" description="HMA" evidence="2">
    <location>
        <begin position="61"/>
        <end position="124"/>
    </location>
</feature>
<evidence type="ECO:0000256" key="1">
    <source>
        <dbReference type="SAM" id="MobiDB-lite"/>
    </source>
</evidence>
<dbReference type="PANTHER" id="PTHR46119:SF7">
    <property type="entry name" value="OS01G0595201 PROTEIN"/>
    <property type="match status" value="1"/>
</dbReference>
<dbReference type="Gene3D" id="3.30.70.100">
    <property type="match status" value="1"/>
</dbReference>
<protein>
    <recommendedName>
        <fullName evidence="2">HMA domain-containing protein</fullName>
    </recommendedName>
</protein>
<feature type="region of interest" description="Disordered" evidence="1">
    <location>
        <begin position="1"/>
        <end position="37"/>
    </location>
</feature>
<evidence type="ECO:0000313" key="3">
    <source>
        <dbReference type="EnsemblPlants" id="EMT17828"/>
    </source>
</evidence>